<name>A0A087AH67_9BIFI</name>
<keyword evidence="3" id="KW-1003">Cell membrane</keyword>
<protein>
    <submittedName>
        <fullName evidence="10">Amino acid permease</fullName>
    </submittedName>
</protein>
<dbReference type="Pfam" id="PF00324">
    <property type="entry name" value="AA_permease"/>
    <property type="match status" value="1"/>
</dbReference>
<dbReference type="STRING" id="35760.BCHO_0200"/>
<organism evidence="10 11">
    <name type="scientific">Bifidobacterium choerinum</name>
    <dbReference type="NCBI Taxonomy" id="35760"/>
    <lineage>
        <taxon>Bacteria</taxon>
        <taxon>Bacillati</taxon>
        <taxon>Actinomycetota</taxon>
        <taxon>Actinomycetes</taxon>
        <taxon>Bifidobacteriales</taxon>
        <taxon>Bifidobacteriaceae</taxon>
        <taxon>Bifidobacterium</taxon>
    </lineage>
</organism>
<keyword evidence="6 8" id="KW-1133">Transmembrane helix</keyword>
<evidence type="ECO:0000313" key="10">
    <source>
        <dbReference type="EMBL" id="KFI58117.1"/>
    </source>
</evidence>
<evidence type="ECO:0000256" key="6">
    <source>
        <dbReference type="ARBA" id="ARBA00022989"/>
    </source>
</evidence>
<dbReference type="eggNOG" id="COG1113">
    <property type="taxonomic scope" value="Bacteria"/>
</dbReference>
<dbReference type="PANTHER" id="PTHR43495:SF2">
    <property type="entry name" value="D-SERINE_D-ALANINE_GLYCINE TRANSPORTER"/>
    <property type="match status" value="1"/>
</dbReference>
<feature type="transmembrane region" description="Helical" evidence="8">
    <location>
        <begin position="484"/>
        <end position="504"/>
    </location>
</feature>
<dbReference type="GO" id="GO:0055085">
    <property type="term" value="P:transmembrane transport"/>
    <property type="evidence" value="ECO:0007669"/>
    <property type="project" value="InterPro"/>
</dbReference>
<evidence type="ECO:0000256" key="4">
    <source>
        <dbReference type="ARBA" id="ARBA00022692"/>
    </source>
</evidence>
<feature type="domain" description="Amino acid permease/ SLC12A" evidence="9">
    <location>
        <begin position="72"/>
        <end position="507"/>
    </location>
</feature>
<gene>
    <name evidence="10" type="ORF">BCHO_0200</name>
</gene>
<dbReference type="Gene3D" id="1.20.1740.10">
    <property type="entry name" value="Amino acid/polyamine transporter I"/>
    <property type="match status" value="1"/>
</dbReference>
<evidence type="ECO:0000256" key="2">
    <source>
        <dbReference type="ARBA" id="ARBA00022448"/>
    </source>
</evidence>
<evidence type="ECO:0000256" key="3">
    <source>
        <dbReference type="ARBA" id="ARBA00022475"/>
    </source>
</evidence>
<dbReference type="AlphaFoldDB" id="A0A087AH67"/>
<feature type="transmembrane region" description="Helical" evidence="8">
    <location>
        <begin position="360"/>
        <end position="383"/>
    </location>
</feature>
<evidence type="ECO:0000256" key="7">
    <source>
        <dbReference type="ARBA" id="ARBA00023136"/>
    </source>
</evidence>
<evidence type="ECO:0000256" key="8">
    <source>
        <dbReference type="SAM" id="Phobius"/>
    </source>
</evidence>
<comment type="caution">
    <text evidence="10">The sequence shown here is derived from an EMBL/GenBank/DDBJ whole genome shotgun (WGS) entry which is preliminary data.</text>
</comment>
<keyword evidence="4 8" id="KW-0812">Transmembrane</keyword>
<dbReference type="InterPro" id="IPR004841">
    <property type="entry name" value="AA-permease/SLC12A_dom"/>
</dbReference>
<dbReference type="EMBL" id="JGYU01000002">
    <property type="protein sequence ID" value="KFI58117.1"/>
    <property type="molecule type" value="Genomic_DNA"/>
</dbReference>
<reference evidence="10 11" key="1">
    <citation type="submission" date="2014-03" db="EMBL/GenBank/DDBJ databases">
        <title>Genomics of Bifidobacteria.</title>
        <authorList>
            <person name="Ventura M."/>
            <person name="Milani C."/>
            <person name="Lugli G.A."/>
        </authorList>
    </citation>
    <scope>NUCLEOTIDE SEQUENCE [LARGE SCALE GENOMIC DNA]</scope>
    <source>
        <strain evidence="10 11">LMG 10510</strain>
    </source>
</reference>
<keyword evidence="5" id="KW-0029">Amino-acid transport</keyword>
<feature type="transmembrane region" description="Helical" evidence="8">
    <location>
        <begin position="220"/>
        <end position="240"/>
    </location>
</feature>
<dbReference type="Proteomes" id="UP000028995">
    <property type="component" value="Unassembled WGS sequence"/>
</dbReference>
<evidence type="ECO:0000259" key="9">
    <source>
        <dbReference type="Pfam" id="PF00324"/>
    </source>
</evidence>
<evidence type="ECO:0000313" key="11">
    <source>
        <dbReference type="Proteomes" id="UP000028995"/>
    </source>
</evidence>
<sequence length="541" mass="59243">MAVFALPACYTPAASMRSANGMQQTAATVERIMSNIQQPAASSGLDREEAVNDSLGTVDRDNEMERGLTNRHVQFIAIGGAIGTGLFLGSGKSIALDGPSIVLVYILVGGVMFLMMRAIGELMYRDPSQHTFINFIRMYLGNGTGKFALWTYWLVLILTGMTELSAVGQYCVTFFHTIGFELKSWQWLIELLFLAALVGVNLIAVKLFGETEFWFSMIKIFLILALIVTSIIMVIAGYRYGTTTLPGSNQTYPAGQASLTNIVDGFSLTPNGWTQMLMSFQMVFFSYTMIEFVGVTVSETKNPRKVLPKAINGIILRVLVFYVGALLAIMAIVPWRNFMTNDNGNQFSSPFIMVFEFAGLHWAAAAVFFVVLTAAASSLNSLLYSAGRHLFQIGEESNSPTLGKLGTVSKTKVPARAIIVSGALILLSPALSAMPGVSGAFVLFSSAASAVFIFIYILTMVAHYRYRNSPQFMADGFLMPAYRVFDPLTICFFVFIYATLFIGADTRGPAIAALVWLVVFGGYCLLHDRYSSRGLREALKH</sequence>
<keyword evidence="7 8" id="KW-0472">Membrane</keyword>
<comment type="subcellular location">
    <subcellularLocation>
        <location evidence="1">Cell membrane</location>
        <topology evidence="1">Multi-pass membrane protein</topology>
    </subcellularLocation>
</comment>
<dbReference type="GO" id="GO:0006865">
    <property type="term" value="P:amino acid transport"/>
    <property type="evidence" value="ECO:0007669"/>
    <property type="project" value="UniProtKB-KW"/>
</dbReference>
<feature type="transmembrane region" description="Helical" evidence="8">
    <location>
        <begin position="101"/>
        <end position="120"/>
    </location>
</feature>
<feature type="transmembrane region" description="Helical" evidence="8">
    <location>
        <begin position="413"/>
        <end position="434"/>
    </location>
</feature>
<evidence type="ECO:0000256" key="1">
    <source>
        <dbReference type="ARBA" id="ARBA00004651"/>
    </source>
</evidence>
<keyword evidence="11" id="KW-1185">Reference proteome</keyword>
<dbReference type="GO" id="GO:0005886">
    <property type="term" value="C:plasma membrane"/>
    <property type="evidence" value="ECO:0007669"/>
    <property type="project" value="UniProtKB-SubCell"/>
</dbReference>
<proteinExistence type="predicted"/>
<evidence type="ECO:0000256" key="5">
    <source>
        <dbReference type="ARBA" id="ARBA00022970"/>
    </source>
</evidence>
<feature type="transmembrane region" description="Helical" evidence="8">
    <location>
        <begin position="147"/>
        <end position="167"/>
    </location>
</feature>
<feature type="transmembrane region" description="Helical" evidence="8">
    <location>
        <begin position="510"/>
        <end position="526"/>
    </location>
</feature>
<feature type="transmembrane region" description="Helical" evidence="8">
    <location>
        <begin position="187"/>
        <end position="208"/>
    </location>
</feature>
<feature type="transmembrane region" description="Helical" evidence="8">
    <location>
        <begin position="273"/>
        <end position="293"/>
    </location>
</feature>
<dbReference type="PIRSF" id="PIRSF006060">
    <property type="entry name" value="AA_transporter"/>
    <property type="match status" value="1"/>
</dbReference>
<keyword evidence="2" id="KW-0813">Transport</keyword>
<feature type="transmembrane region" description="Helical" evidence="8">
    <location>
        <begin position="440"/>
        <end position="464"/>
    </location>
</feature>
<feature type="transmembrane region" description="Helical" evidence="8">
    <location>
        <begin position="73"/>
        <end position="95"/>
    </location>
</feature>
<accession>A0A087AH67</accession>
<dbReference type="PANTHER" id="PTHR43495">
    <property type="entry name" value="GABA PERMEASE"/>
    <property type="match status" value="1"/>
</dbReference>
<feature type="transmembrane region" description="Helical" evidence="8">
    <location>
        <begin position="314"/>
        <end position="335"/>
    </location>
</feature>